<evidence type="ECO:0000256" key="3">
    <source>
        <dbReference type="ARBA" id="ARBA00022989"/>
    </source>
</evidence>
<feature type="transmembrane region" description="Helical" evidence="6">
    <location>
        <begin position="161"/>
        <end position="183"/>
    </location>
</feature>
<sequence>MGASDGLRRLRMTLRGSPDVRELESLANEAPEEDGKTSDEKVEKEVSDLTGDYLNISLLLVLYTLQGIPMGLSAVLPLILKEKNVSYADLGTFSLNSYPFSLKILWAPIVDAAYFPRFGRRKTWLIPTQLAIGVVMVVLSGSLDSLLFVEEPQIKSLTCLFFLLYLLCATQDIAVDGWALAILRKENVSYAATCNAIGQTLGYAAW</sequence>
<dbReference type="PANTHER" id="PTHR12778">
    <property type="entry name" value="SOLUTE CARRIER FAMILY 33 ACETYL-COA TRANSPORTER -RELATED"/>
    <property type="match status" value="1"/>
</dbReference>
<dbReference type="InterPro" id="IPR024371">
    <property type="entry name" value="AcetylCoA_trans_1-like"/>
</dbReference>
<keyword evidence="4 6" id="KW-0472">Membrane</keyword>
<dbReference type="GO" id="GO:0016020">
    <property type="term" value="C:membrane"/>
    <property type="evidence" value="ECO:0007669"/>
    <property type="project" value="UniProtKB-SubCell"/>
</dbReference>
<dbReference type="EMBL" id="CAMXCT030000779">
    <property type="protein sequence ID" value="CAL4770502.1"/>
    <property type="molecule type" value="Genomic_DNA"/>
</dbReference>
<organism evidence="7">
    <name type="scientific">Cladocopium goreaui</name>
    <dbReference type="NCBI Taxonomy" id="2562237"/>
    <lineage>
        <taxon>Eukaryota</taxon>
        <taxon>Sar</taxon>
        <taxon>Alveolata</taxon>
        <taxon>Dinophyceae</taxon>
        <taxon>Suessiales</taxon>
        <taxon>Symbiodiniaceae</taxon>
        <taxon>Cladocopium</taxon>
    </lineage>
</organism>
<comment type="subcellular location">
    <subcellularLocation>
        <location evidence="1">Membrane</location>
        <topology evidence="1">Multi-pass membrane protein</topology>
    </subcellularLocation>
</comment>
<evidence type="ECO:0000256" key="1">
    <source>
        <dbReference type="ARBA" id="ARBA00004141"/>
    </source>
</evidence>
<proteinExistence type="predicted"/>
<protein>
    <submittedName>
        <fullName evidence="9">Acetyl-coenzyme A transporter 1</fullName>
    </submittedName>
</protein>
<dbReference type="EMBL" id="CAMXCT020000779">
    <property type="protein sequence ID" value="CAL1136565.1"/>
    <property type="molecule type" value="Genomic_DNA"/>
</dbReference>
<dbReference type="Gene3D" id="1.20.1250.20">
    <property type="entry name" value="MFS general substrate transporter like domains"/>
    <property type="match status" value="1"/>
</dbReference>
<feature type="region of interest" description="Disordered" evidence="5">
    <location>
        <begin position="1"/>
        <end position="41"/>
    </location>
</feature>
<dbReference type="EMBL" id="CAMXCT010000779">
    <property type="protein sequence ID" value="CAI3983190.1"/>
    <property type="molecule type" value="Genomic_DNA"/>
</dbReference>
<dbReference type="OrthoDB" id="6415790at2759"/>
<dbReference type="GO" id="GO:0035348">
    <property type="term" value="P:acetyl-CoA transmembrane transport"/>
    <property type="evidence" value="ECO:0007669"/>
    <property type="project" value="InterPro"/>
</dbReference>
<evidence type="ECO:0000313" key="7">
    <source>
        <dbReference type="EMBL" id="CAI3983190.1"/>
    </source>
</evidence>
<accession>A0A9P1C149</accession>
<dbReference type="InterPro" id="IPR004752">
    <property type="entry name" value="AmpG_permease/AT-1"/>
</dbReference>
<keyword evidence="2 6" id="KW-0812">Transmembrane</keyword>
<gene>
    <name evidence="7" type="ORF">C1SCF055_LOCUS10819</name>
</gene>
<dbReference type="PANTHER" id="PTHR12778:SF9">
    <property type="entry name" value="ACETYL-COENZYME A TRANSPORTER 1"/>
    <property type="match status" value="1"/>
</dbReference>
<evidence type="ECO:0000313" key="8">
    <source>
        <dbReference type="EMBL" id="CAL1136565.1"/>
    </source>
</evidence>
<reference evidence="8" key="2">
    <citation type="submission" date="2024-04" db="EMBL/GenBank/DDBJ databases">
        <authorList>
            <person name="Chen Y."/>
            <person name="Shah S."/>
            <person name="Dougan E. K."/>
            <person name="Thang M."/>
            <person name="Chan C."/>
        </authorList>
    </citation>
    <scope>NUCLEOTIDE SEQUENCE [LARGE SCALE GENOMIC DNA]</scope>
</reference>
<evidence type="ECO:0000313" key="10">
    <source>
        <dbReference type="Proteomes" id="UP001152797"/>
    </source>
</evidence>
<dbReference type="InterPro" id="IPR036259">
    <property type="entry name" value="MFS_trans_sf"/>
</dbReference>
<dbReference type="Proteomes" id="UP001152797">
    <property type="component" value="Unassembled WGS sequence"/>
</dbReference>
<evidence type="ECO:0000313" key="9">
    <source>
        <dbReference type="EMBL" id="CAL4770502.1"/>
    </source>
</evidence>
<dbReference type="SUPFAM" id="SSF103473">
    <property type="entry name" value="MFS general substrate transporter"/>
    <property type="match status" value="1"/>
</dbReference>
<feature type="transmembrane region" description="Helical" evidence="6">
    <location>
        <begin position="53"/>
        <end position="80"/>
    </location>
</feature>
<feature type="transmembrane region" description="Helical" evidence="6">
    <location>
        <begin position="100"/>
        <end position="118"/>
    </location>
</feature>
<reference evidence="7" key="1">
    <citation type="submission" date="2022-10" db="EMBL/GenBank/DDBJ databases">
        <authorList>
            <person name="Chen Y."/>
            <person name="Dougan E. K."/>
            <person name="Chan C."/>
            <person name="Rhodes N."/>
            <person name="Thang M."/>
        </authorList>
    </citation>
    <scope>NUCLEOTIDE SEQUENCE</scope>
</reference>
<dbReference type="GO" id="GO:0008521">
    <property type="term" value="F:acetyl-CoA transmembrane transporter activity"/>
    <property type="evidence" value="ECO:0007669"/>
    <property type="project" value="InterPro"/>
</dbReference>
<evidence type="ECO:0000256" key="2">
    <source>
        <dbReference type="ARBA" id="ARBA00022692"/>
    </source>
</evidence>
<evidence type="ECO:0000256" key="6">
    <source>
        <dbReference type="SAM" id="Phobius"/>
    </source>
</evidence>
<feature type="transmembrane region" description="Helical" evidence="6">
    <location>
        <begin position="130"/>
        <end position="149"/>
    </location>
</feature>
<dbReference type="AlphaFoldDB" id="A0A9P1C149"/>
<keyword evidence="3 6" id="KW-1133">Transmembrane helix</keyword>
<evidence type="ECO:0000256" key="4">
    <source>
        <dbReference type="ARBA" id="ARBA00023136"/>
    </source>
</evidence>
<comment type="caution">
    <text evidence="7">The sequence shown here is derived from an EMBL/GenBank/DDBJ whole genome shotgun (WGS) entry which is preliminary data.</text>
</comment>
<keyword evidence="10" id="KW-1185">Reference proteome</keyword>
<name>A0A9P1C149_9DINO</name>
<evidence type="ECO:0000256" key="5">
    <source>
        <dbReference type="SAM" id="MobiDB-lite"/>
    </source>
</evidence>
<dbReference type="Pfam" id="PF13000">
    <property type="entry name" value="Acatn"/>
    <property type="match status" value="1"/>
</dbReference>